<feature type="transmembrane region" description="Helical" evidence="1">
    <location>
        <begin position="12"/>
        <end position="30"/>
    </location>
</feature>
<feature type="transmembrane region" description="Helical" evidence="1">
    <location>
        <begin position="39"/>
        <end position="55"/>
    </location>
</feature>
<dbReference type="RefSeq" id="WP_091983718.1">
    <property type="nucleotide sequence ID" value="NZ_FOLO01000015.1"/>
</dbReference>
<evidence type="ECO:0008006" key="4">
    <source>
        <dbReference type="Google" id="ProtNLM"/>
    </source>
</evidence>
<organism evidence="2 3">
    <name type="scientific">Pseudoalteromonas denitrificans DSM 6059</name>
    <dbReference type="NCBI Taxonomy" id="1123010"/>
    <lineage>
        <taxon>Bacteria</taxon>
        <taxon>Pseudomonadati</taxon>
        <taxon>Pseudomonadota</taxon>
        <taxon>Gammaproteobacteria</taxon>
        <taxon>Alteromonadales</taxon>
        <taxon>Pseudoalteromonadaceae</taxon>
        <taxon>Pseudoalteromonas</taxon>
    </lineage>
</organism>
<feature type="transmembrane region" description="Helical" evidence="1">
    <location>
        <begin position="128"/>
        <end position="150"/>
    </location>
</feature>
<keyword evidence="1" id="KW-0812">Transmembrane</keyword>
<sequence length="174" mass="20699">MFWLTKNLSSSLGALVVWGFLMALLFNLLMKYSKSKKDSLLFFSAFIMFSSYFISDHFWDLYKVSEIYLIWFSYDVITLIVIFWFSKTFNLKTSFGVRYVYIGLVINSLFFLSMHIDTRVLGNAEHWWLWDLYSAGVNLIDFMMIFALILDKDYLGIFRFYKFVTSPIRKKALV</sequence>
<evidence type="ECO:0000313" key="2">
    <source>
        <dbReference type="EMBL" id="SFC68255.1"/>
    </source>
</evidence>
<dbReference type="OrthoDB" id="6305908at2"/>
<feature type="transmembrane region" description="Helical" evidence="1">
    <location>
        <begin position="67"/>
        <end position="85"/>
    </location>
</feature>
<evidence type="ECO:0000313" key="3">
    <source>
        <dbReference type="Proteomes" id="UP000198862"/>
    </source>
</evidence>
<dbReference type="AlphaFoldDB" id="A0A1I1L5N0"/>
<accession>A0A1I1L5N0</accession>
<keyword evidence="1" id="KW-0472">Membrane</keyword>
<keyword evidence="3" id="KW-1185">Reference proteome</keyword>
<dbReference type="EMBL" id="FOLO01000015">
    <property type="protein sequence ID" value="SFC68255.1"/>
    <property type="molecule type" value="Genomic_DNA"/>
</dbReference>
<gene>
    <name evidence="2" type="ORF">SAMN02745724_02262</name>
</gene>
<dbReference type="STRING" id="1123010.SAMN02745724_02262"/>
<evidence type="ECO:0000256" key="1">
    <source>
        <dbReference type="SAM" id="Phobius"/>
    </source>
</evidence>
<proteinExistence type="predicted"/>
<reference evidence="2 3" key="1">
    <citation type="submission" date="2016-10" db="EMBL/GenBank/DDBJ databases">
        <authorList>
            <person name="de Groot N.N."/>
        </authorList>
    </citation>
    <scope>NUCLEOTIDE SEQUENCE [LARGE SCALE GENOMIC DNA]</scope>
    <source>
        <strain evidence="2 3">DSM 6059</strain>
    </source>
</reference>
<feature type="transmembrane region" description="Helical" evidence="1">
    <location>
        <begin position="97"/>
        <end position="116"/>
    </location>
</feature>
<keyword evidence="1" id="KW-1133">Transmembrane helix</keyword>
<protein>
    <recommendedName>
        <fullName evidence="4">Membrane protein triplicated sequence</fullName>
    </recommendedName>
</protein>
<dbReference type="Proteomes" id="UP000198862">
    <property type="component" value="Unassembled WGS sequence"/>
</dbReference>
<name>A0A1I1L5N0_9GAMM</name>